<protein>
    <submittedName>
        <fullName evidence="1">Uncharacterized protein</fullName>
    </submittedName>
</protein>
<dbReference type="Proteomes" id="UP000199355">
    <property type="component" value="Unassembled WGS sequence"/>
</dbReference>
<dbReference type="STRING" id="571438.SAMN05192586_1203"/>
<organism evidence="1 2">
    <name type="scientific">Desulfovibrio legallii</name>
    <dbReference type="NCBI Taxonomy" id="571438"/>
    <lineage>
        <taxon>Bacteria</taxon>
        <taxon>Pseudomonadati</taxon>
        <taxon>Thermodesulfobacteriota</taxon>
        <taxon>Desulfovibrionia</taxon>
        <taxon>Desulfovibrionales</taxon>
        <taxon>Desulfovibrionaceae</taxon>
        <taxon>Desulfovibrio</taxon>
    </lineage>
</organism>
<dbReference type="RefSeq" id="WP_092154955.1">
    <property type="nucleotide sequence ID" value="NZ_FNBX01000020.1"/>
</dbReference>
<proteinExistence type="predicted"/>
<sequence length="111" mass="11791">MNEYYVLEPEGAGLRFAPLPEGGPALPEHGAPPAGYTLAARLGDPELLHCAAYRRADGPGGLFVLHDGEGRLFAALAESNLAYGLGLARMGRLTAYARYGADIFEDLDNDD</sequence>
<dbReference type="AlphaFoldDB" id="A0A1G7QA10"/>
<reference evidence="2" key="1">
    <citation type="submission" date="2016-10" db="EMBL/GenBank/DDBJ databases">
        <authorList>
            <person name="Varghese N."/>
            <person name="Submissions S."/>
        </authorList>
    </citation>
    <scope>NUCLEOTIDE SEQUENCE [LARGE SCALE GENOMIC DNA]</scope>
    <source>
        <strain evidence="2">KHC7</strain>
    </source>
</reference>
<name>A0A1G7QA10_9BACT</name>
<keyword evidence="2" id="KW-1185">Reference proteome</keyword>
<evidence type="ECO:0000313" key="1">
    <source>
        <dbReference type="EMBL" id="SDF94759.1"/>
    </source>
</evidence>
<gene>
    <name evidence="1" type="ORF">SAMN05192586_1203</name>
</gene>
<dbReference type="EMBL" id="FNBX01000020">
    <property type="protein sequence ID" value="SDF94759.1"/>
    <property type="molecule type" value="Genomic_DNA"/>
</dbReference>
<evidence type="ECO:0000313" key="2">
    <source>
        <dbReference type="Proteomes" id="UP000199355"/>
    </source>
</evidence>
<accession>A0A1G7QA10</accession>
<dbReference type="OrthoDB" id="5459447at2"/>